<dbReference type="Ensembl" id="ENSGWIT00000000727.1">
    <property type="protein sequence ID" value="ENSGWIP00000000664.1"/>
    <property type="gene ID" value="ENSGWIG00000000422.1"/>
</dbReference>
<dbReference type="AlphaFoldDB" id="A0A8C5D4N8"/>
<dbReference type="GO" id="GO:0005576">
    <property type="term" value="C:extracellular region"/>
    <property type="evidence" value="ECO:0007669"/>
    <property type="project" value="UniProtKB-SubCell"/>
</dbReference>
<protein>
    <submittedName>
        <fullName evidence="6">Interleukin-17C-like</fullName>
    </submittedName>
</protein>
<comment type="subcellular location">
    <subcellularLocation>
        <location evidence="1">Secreted</location>
    </subcellularLocation>
</comment>
<dbReference type="GO" id="GO:0005125">
    <property type="term" value="F:cytokine activity"/>
    <property type="evidence" value="ECO:0007669"/>
    <property type="project" value="InterPro"/>
</dbReference>
<sequence>STGHAQLTDQKFRSHYPQPHEPPVAPNPGHCPVEWFSQSPRDTSTSNRSLSPWIYESKQMADHFPFTYVQAKCLCDGCIQFNKDGPFQNHIFNSVAVYQSRIFLKREPCKYNSTYRLTPVAENVAVACTCVNPKRVS</sequence>
<dbReference type="Proteomes" id="UP000694680">
    <property type="component" value="Chromosome 6"/>
</dbReference>
<dbReference type="InterPro" id="IPR010345">
    <property type="entry name" value="IL-17_fam"/>
</dbReference>
<evidence type="ECO:0000256" key="1">
    <source>
        <dbReference type="ARBA" id="ARBA00004613"/>
    </source>
</evidence>
<keyword evidence="4" id="KW-0732">Signal</keyword>
<reference evidence="6" key="2">
    <citation type="submission" date="2025-08" db="UniProtKB">
        <authorList>
            <consortium name="Ensembl"/>
        </authorList>
    </citation>
    <scope>IDENTIFICATION</scope>
</reference>
<reference evidence="6" key="1">
    <citation type="submission" date="2020-06" db="EMBL/GenBank/DDBJ databases">
        <authorList>
            <consortium name="Wellcome Sanger Institute Data Sharing"/>
        </authorList>
    </citation>
    <scope>NUCLEOTIDE SEQUENCE [LARGE SCALE GENOMIC DNA]</scope>
</reference>
<dbReference type="InterPro" id="IPR029034">
    <property type="entry name" value="Cystine-knot_cytokine"/>
</dbReference>
<feature type="region of interest" description="Disordered" evidence="5">
    <location>
        <begin position="1"/>
        <end position="31"/>
    </location>
</feature>
<dbReference type="Pfam" id="PF06083">
    <property type="entry name" value="IL17"/>
    <property type="match status" value="1"/>
</dbReference>
<dbReference type="SUPFAM" id="SSF57501">
    <property type="entry name" value="Cystine-knot cytokines"/>
    <property type="match status" value="1"/>
</dbReference>
<evidence type="ECO:0000256" key="2">
    <source>
        <dbReference type="ARBA" id="ARBA00007236"/>
    </source>
</evidence>
<name>A0A8C5D4N8_GOUWI</name>
<evidence type="ECO:0000256" key="3">
    <source>
        <dbReference type="ARBA" id="ARBA00022525"/>
    </source>
</evidence>
<evidence type="ECO:0000256" key="5">
    <source>
        <dbReference type="SAM" id="MobiDB-lite"/>
    </source>
</evidence>
<reference evidence="6" key="3">
    <citation type="submission" date="2025-09" db="UniProtKB">
        <authorList>
            <consortium name="Ensembl"/>
        </authorList>
    </citation>
    <scope>IDENTIFICATION</scope>
</reference>
<dbReference type="Gene3D" id="2.10.90.10">
    <property type="entry name" value="Cystine-knot cytokines"/>
    <property type="match status" value="1"/>
</dbReference>
<gene>
    <name evidence="6" type="primary">il17c</name>
</gene>
<evidence type="ECO:0000313" key="6">
    <source>
        <dbReference type="Ensembl" id="ENSGWIP00000000664.1"/>
    </source>
</evidence>
<evidence type="ECO:0000256" key="4">
    <source>
        <dbReference type="ARBA" id="ARBA00022729"/>
    </source>
</evidence>
<accession>A0A8C5D4N8</accession>
<proteinExistence type="inferred from homology"/>
<keyword evidence="7" id="KW-1185">Reference proteome</keyword>
<evidence type="ECO:0000313" key="7">
    <source>
        <dbReference type="Proteomes" id="UP000694680"/>
    </source>
</evidence>
<keyword evidence="3" id="KW-0964">Secreted</keyword>
<comment type="similarity">
    <text evidence="2">Belongs to the IL-17 family.</text>
</comment>
<organism evidence="6 7">
    <name type="scientific">Gouania willdenowi</name>
    <name type="common">Blunt-snouted clingfish</name>
    <name type="synonym">Lepadogaster willdenowi</name>
    <dbReference type="NCBI Taxonomy" id="441366"/>
    <lineage>
        <taxon>Eukaryota</taxon>
        <taxon>Metazoa</taxon>
        <taxon>Chordata</taxon>
        <taxon>Craniata</taxon>
        <taxon>Vertebrata</taxon>
        <taxon>Euteleostomi</taxon>
        <taxon>Actinopterygii</taxon>
        <taxon>Neopterygii</taxon>
        <taxon>Teleostei</taxon>
        <taxon>Neoteleostei</taxon>
        <taxon>Acanthomorphata</taxon>
        <taxon>Ovalentaria</taxon>
        <taxon>Blenniimorphae</taxon>
        <taxon>Blenniiformes</taxon>
        <taxon>Gobiesocoidei</taxon>
        <taxon>Gobiesocidae</taxon>
        <taxon>Gobiesocinae</taxon>
        <taxon>Gouania</taxon>
    </lineage>
</organism>